<dbReference type="InterPro" id="IPR018989">
    <property type="entry name" value="DUF2001"/>
</dbReference>
<protein>
    <submittedName>
        <fullName evidence="1">Phage-like element PBSX protein XkdM</fullName>
    </submittedName>
</protein>
<reference evidence="1 2" key="1">
    <citation type="submission" date="2016-05" db="EMBL/GenBank/DDBJ databases">
        <title>Microbial solvent formation.</title>
        <authorList>
            <person name="Poehlein A."/>
            <person name="Montoya Solano J.D."/>
            <person name="Flitsch S."/>
            <person name="Krabben P."/>
            <person name="Duerre P."/>
            <person name="Daniel R."/>
        </authorList>
    </citation>
    <scope>NUCLEOTIDE SEQUENCE [LARGE SCALE GENOMIC DNA]</scope>
    <source>
        <strain evidence="1 2">DSM 2619</strain>
    </source>
</reference>
<dbReference type="SUPFAM" id="SSF69279">
    <property type="entry name" value="Phage tail proteins"/>
    <property type="match status" value="1"/>
</dbReference>
<dbReference type="Proteomes" id="UP000190890">
    <property type="component" value="Unassembled WGS sequence"/>
</dbReference>
<evidence type="ECO:0000313" key="2">
    <source>
        <dbReference type="Proteomes" id="UP000190890"/>
    </source>
</evidence>
<proteinExistence type="predicted"/>
<gene>
    <name evidence="1" type="primary">xkdM_2</name>
    <name evidence="1" type="ORF">CLPUN_09760</name>
</gene>
<keyword evidence="2" id="KW-1185">Reference proteome</keyword>
<organism evidence="1 2">
    <name type="scientific">Clostridium puniceum</name>
    <dbReference type="NCBI Taxonomy" id="29367"/>
    <lineage>
        <taxon>Bacteria</taxon>
        <taxon>Bacillati</taxon>
        <taxon>Bacillota</taxon>
        <taxon>Clostridia</taxon>
        <taxon>Eubacteriales</taxon>
        <taxon>Clostridiaceae</taxon>
        <taxon>Clostridium</taxon>
    </lineage>
</organism>
<dbReference type="EMBL" id="LZZM01000053">
    <property type="protein sequence ID" value="OOM81792.1"/>
    <property type="molecule type" value="Genomic_DNA"/>
</dbReference>
<sequence>MVDVNRILKGKDGEMWFNGQLLASLKKIEAKVKGDFEDINLCGDPSTHSVYNGWSGEGSFICLKIDSTVWKLVAEAYKTGVMPPIKIITRLTDKSTGQSERAAIEGITITEFALASFEAKKMLEEEYPFKFSDYEILESIA</sequence>
<dbReference type="Pfam" id="PF09393">
    <property type="entry name" value="DUF2001"/>
    <property type="match status" value="1"/>
</dbReference>
<dbReference type="OrthoDB" id="1697482at2"/>
<evidence type="ECO:0000313" key="1">
    <source>
        <dbReference type="EMBL" id="OOM81792.1"/>
    </source>
</evidence>
<dbReference type="STRING" id="29367.CLPUN_09760"/>
<dbReference type="Gene3D" id="2.30.110.40">
    <property type="entry name" value="Phage tail tube protein"/>
    <property type="match status" value="1"/>
</dbReference>
<dbReference type="AlphaFoldDB" id="A0A1S8TW34"/>
<dbReference type="RefSeq" id="WP_077846230.1">
    <property type="nucleotide sequence ID" value="NZ_LZZM01000053.1"/>
</dbReference>
<dbReference type="InterPro" id="IPR038628">
    <property type="entry name" value="XkdM-like_sf"/>
</dbReference>
<name>A0A1S8TW34_9CLOT</name>
<accession>A0A1S8TW34</accession>
<comment type="caution">
    <text evidence="1">The sequence shown here is derived from an EMBL/GenBank/DDBJ whole genome shotgun (WGS) entry which is preliminary data.</text>
</comment>